<dbReference type="InterPro" id="IPR022928">
    <property type="entry name" value="RNA_2'-PTrans_KptA"/>
</dbReference>
<reference evidence="6 7" key="1">
    <citation type="journal article" date="2021" name="ISME Commun">
        <title>Automated analysis of genomic sequences facilitates high-throughput and comprehensive description of bacteria.</title>
        <authorList>
            <person name="Hitch T.C.A."/>
        </authorList>
    </citation>
    <scope>NUCLEOTIDE SEQUENCE [LARGE SCALE GENOMIC DNA]</scope>
    <source>
        <strain evidence="7">f_CCE</strain>
    </source>
</reference>
<evidence type="ECO:0000313" key="6">
    <source>
        <dbReference type="EMBL" id="MCU6800955.1"/>
    </source>
</evidence>
<gene>
    <name evidence="5" type="primary">kptA</name>
    <name evidence="6" type="ORF">OCV69_13635</name>
</gene>
<dbReference type="Pfam" id="PF01885">
    <property type="entry name" value="PTS_2-RNA"/>
    <property type="match status" value="1"/>
</dbReference>
<keyword evidence="7" id="KW-1185">Reference proteome</keyword>
<dbReference type="PANTHER" id="PTHR12684:SF2">
    <property type="entry name" value="TRNA 2'-PHOSPHOTRANSFERASE 1"/>
    <property type="match status" value="1"/>
</dbReference>
<dbReference type="Gene3D" id="1.10.10.970">
    <property type="entry name" value="RNA 2'-phosphotransferase, Tpt1/KptA family, N-terminal domain"/>
    <property type="match status" value="1"/>
</dbReference>
<dbReference type="NCBIfam" id="NF002014">
    <property type="entry name" value="PRK00819.1-4"/>
    <property type="match status" value="1"/>
</dbReference>
<accession>A0ABT2V246</accession>
<comment type="caution">
    <text evidence="6">The sequence shown here is derived from an EMBL/GenBank/DDBJ whole genome shotgun (WGS) entry which is preliminary data.</text>
</comment>
<dbReference type="InterPro" id="IPR002745">
    <property type="entry name" value="Ptrans_KptA/Tpt1"/>
</dbReference>
<evidence type="ECO:0000256" key="2">
    <source>
        <dbReference type="ARBA" id="ARBA00022679"/>
    </source>
</evidence>
<sequence length="184" mass="20936">MRETTPDLTRISKYISLILRHKPEVIGIQLDAHGWADVNALLAGISKKYFIDQDILEEIVRSDSKQRYVFNEDRTRIRASQGHSVQVDVELLVAEPPETLYHGTARRFSASIEDQGLLPQSRLYVHLSPDVETAEKVGRRHGEPVIYLVDAGQMHRDGSLFYLSANGVWLTKTVPAPYLKRLEE</sequence>
<protein>
    <recommendedName>
        <fullName evidence="5">Probable RNA 2'-phosphotransferase</fullName>
        <ecNumber evidence="5">2.7.1.-</ecNumber>
    </recommendedName>
</protein>
<evidence type="ECO:0000256" key="1">
    <source>
        <dbReference type="ARBA" id="ARBA00009836"/>
    </source>
</evidence>
<dbReference type="PANTHER" id="PTHR12684">
    <property type="entry name" value="PUTATIVE PHOSPHOTRANSFERASE"/>
    <property type="match status" value="1"/>
</dbReference>
<evidence type="ECO:0000256" key="3">
    <source>
        <dbReference type="ARBA" id="ARBA00023027"/>
    </source>
</evidence>
<dbReference type="EMBL" id="JAOQJF010000034">
    <property type="protein sequence ID" value="MCU6800955.1"/>
    <property type="molecule type" value="Genomic_DNA"/>
</dbReference>
<keyword evidence="3 5" id="KW-0520">NAD</keyword>
<proteinExistence type="inferred from homology"/>
<dbReference type="HAMAP" id="MF_00299">
    <property type="entry name" value="KptA"/>
    <property type="match status" value="1"/>
</dbReference>
<dbReference type="Proteomes" id="UP001652395">
    <property type="component" value="Unassembled WGS sequence"/>
</dbReference>
<evidence type="ECO:0000256" key="5">
    <source>
        <dbReference type="HAMAP-Rule" id="MF_00299"/>
    </source>
</evidence>
<dbReference type="RefSeq" id="WP_158359793.1">
    <property type="nucleotide sequence ID" value="NZ_JAOQJF010000034.1"/>
</dbReference>
<dbReference type="EC" id="2.7.1.-" evidence="5"/>
<organism evidence="6 7">
    <name type="scientific">Alitiscatomonas aceti</name>
    <dbReference type="NCBI Taxonomy" id="2981724"/>
    <lineage>
        <taxon>Bacteria</taxon>
        <taxon>Bacillati</taxon>
        <taxon>Bacillota</taxon>
        <taxon>Clostridia</taxon>
        <taxon>Lachnospirales</taxon>
        <taxon>Lachnospiraceae</taxon>
        <taxon>Alitiscatomonas</taxon>
    </lineage>
</organism>
<dbReference type="SUPFAM" id="SSF56399">
    <property type="entry name" value="ADP-ribosylation"/>
    <property type="match status" value="1"/>
</dbReference>
<dbReference type="Gene3D" id="3.20.170.30">
    <property type="match status" value="1"/>
</dbReference>
<keyword evidence="2 5" id="KW-0808">Transferase</keyword>
<comment type="similarity">
    <text evidence="1 5">Belongs to the KptA/TPT1 family.</text>
</comment>
<dbReference type="GO" id="GO:0016740">
    <property type="term" value="F:transferase activity"/>
    <property type="evidence" value="ECO:0007669"/>
    <property type="project" value="UniProtKB-KW"/>
</dbReference>
<evidence type="ECO:0000313" key="7">
    <source>
        <dbReference type="Proteomes" id="UP001652395"/>
    </source>
</evidence>
<evidence type="ECO:0000256" key="4">
    <source>
        <dbReference type="ARBA" id="ARBA00025212"/>
    </source>
</evidence>
<dbReference type="InterPro" id="IPR042081">
    <property type="entry name" value="RNA_2'-PTrans_C"/>
</dbReference>
<dbReference type="InterPro" id="IPR042080">
    <property type="entry name" value="RNA_2'-PTrans_N"/>
</dbReference>
<comment type="function">
    <text evidence="4 5">Removes the 2'-phosphate from RNA via an intermediate in which the phosphate is ADP-ribosylated by NAD followed by a presumed transesterification to release the RNA and generate ADP-ribose 1''-2''-cyclic phosphate (APPR&gt;P). May function as an ADP-ribosylase.</text>
</comment>
<name>A0ABT2V246_9FIRM</name>